<evidence type="ECO:0000313" key="2">
    <source>
        <dbReference type="EMBL" id="SEG80219.1"/>
    </source>
</evidence>
<organism evidence="2 3">
    <name type="scientific">Thermomonospora echinospora</name>
    <dbReference type="NCBI Taxonomy" id="1992"/>
    <lineage>
        <taxon>Bacteria</taxon>
        <taxon>Bacillati</taxon>
        <taxon>Actinomycetota</taxon>
        <taxon>Actinomycetes</taxon>
        <taxon>Streptosporangiales</taxon>
        <taxon>Thermomonosporaceae</taxon>
        <taxon>Thermomonospora</taxon>
    </lineage>
</organism>
<gene>
    <name evidence="2" type="ORF">SAMN04489712_11342</name>
</gene>
<protein>
    <submittedName>
        <fullName evidence="2">Alpha-L-rhamnosidase</fullName>
    </submittedName>
</protein>
<accession>A0A1H6D4C5</accession>
<evidence type="ECO:0000313" key="3">
    <source>
        <dbReference type="Proteomes" id="UP000236723"/>
    </source>
</evidence>
<reference evidence="3" key="1">
    <citation type="submission" date="2016-10" db="EMBL/GenBank/DDBJ databases">
        <authorList>
            <person name="Varghese N."/>
            <person name="Submissions S."/>
        </authorList>
    </citation>
    <scope>NUCLEOTIDE SEQUENCE [LARGE SCALE GENOMIC DNA]</scope>
    <source>
        <strain evidence="3">DSM 43163</strain>
    </source>
</reference>
<dbReference type="Proteomes" id="UP000236723">
    <property type="component" value="Unassembled WGS sequence"/>
</dbReference>
<feature type="region of interest" description="Disordered" evidence="1">
    <location>
        <begin position="37"/>
        <end position="63"/>
    </location>
</feature>
<dbReference type="EMBL" id="FNVO01000013">
    <property type="protein sequence ID" value="SEG80219.1"/>
    <property type="molecule type" value="Genomic_DNA"/>
</dbReference>
<dbReference type="AlphaFoldDB" id="A0A1H6D4C5"/>
<sequence>MNSFDHYTYGAVGERMYENTTGIAAAEPATAAITVRPRPGGEMKRASGWGNAGVPPAAHATPI</sequence>
<keyword evidence="3" id="KW-1185">Reference proteome</keyword>
<name>A0A1H6D4C5_9ACTN</name>
<proteinExistence type="predicted"/>
<evidence type="ECO:0000256" key="1">
    <source>
        <dbReference type="SAM" id="MobiDB-lite"/>
    </source>
</evidence>